<name>A0A6B8KDX1_9HYPH</name>
<gene>
    <name evidence="2" type="ORF">H2LOC_009400</name>
</gene>
<feature type="domain" description="Putative restriction endonuclease" evidence="1">
    <location>
        <begin position="12"/>
        <end position="97"/>
    </location>
</feature>
<dbReference type="KEGG" id="mhey:H2LOC_009400"/>
<dbReference type="SUPFAM" id="SSF52980">
    <property type="entry name" value="Restriction endonuclease-like"/>
    <property type="match status" value="1"/>
</dbReference>
<keyword evidence="2" id="KW-0255">Endonuclease</keyword>
<reference evidence="2 3" key="1">
    <citation type="submission" date="2019-11" db="EMBL/GenBank/DDBJ databases">
        <title>The genome sequence of Methylocystis heyeri.</title>
        <authorList>
            <person name="Oshkin I.Y."/>
            <person name="Miroshnikov K."/>
            <person name="Dedysh S.N."/>
        </authorList>
    </citation>
    <scope>NUCLEOTIDE SEQUENCE [LARGE SCALE GENOMIC DNA]</scope>
    <source>
        <strain evidence="2 3">H2</strain>
    </source>
</reference>
<dbReference type="PANTHER" id="PTHR36558:SF1">
    <property type="entry name" value="RESTRICTION ENDONUCLEASE DOMAIN-CONTAINING PROTEIN-RELATED"/>
    <property type="match status" value="1"/>
</dbReference>
<dbReference type="AlphaFoldDB" id="A0A6B8KDX1"/>
<dbReference type="PANTHER" id="PTHR36558">
    <property type="entry name" value="GLR1098 PROTEIN"/>
    <property type="match status" value="1"/>
</dbReference>
<dbReference type="Pfam" id="PF05685">
    <property type="entry name" value="Uma2"/>
    <property type="match status" value="1"/>
</dbReference>
<dbReference type="OrthoDB" id="8452919at2"/>
<protein>
    <submittedName>
        <fullName evidence="2">Uma2 family endonuclease</fullName>
    </submittedName>
</protein>
<dbReference type="InterPro" id="IPR011335">
    <property type="entry name" value="Restrct_endonuc-II-like"/>
</dbReference>
<evidence type="ECO:0000313" key="2">
    <source>
        <dbReference type="EMBL" id="QGM45899.1"/>
    </source>
</evidence>
<dbReference type="InterPro" id="IPR008538">
    <property type="entry name" value="Uma2"/>
</dbReference>
<dbReference type="Gene3D" id="3.90.1570.10">
    <property type="entry name" value="tt1808, chain A"/>
    <property type="match status" value="1"/>
</dbReference>
<dbReference type="EMBL" id="CP046052">
    <property type="protein sequence ID" value="QGM45899.1"/>
    <property type="molecule type" value="Genomic_DNA"/>
</dbReference>
<keyword evidence="2" id="KW-0378">Hydrolase</keyword>
<organism evidence="2 3">
    <name type="scientific">Methylocystis heyeri</name>
    <dbReference type="NCBI Taxonomy" id="391905"/>
    <lineage>
        <taxon>Bacteria</taxon>
        <taxon>Pseudomonadati</taxon>
        <taxon>Pseudomonadota</taxon>
        <taxon>Alphaproteobacteria</taxon>
        <taxon>Hyphomicrobiales</taxon>
        <taxon>Methylocystaceae</taxon>
        <taxon>Methylocystis</taxon>
    </lineage>
</organism>
<proteinExistence type="predicted"/>
<accession>A0A6B8KDX1</accession>
<dbReference type="GO" id="GO:0004519">
    <property type="term" value="F:endonuclease activity"/>
    <property type="evidence" value="ECO:0007669"/>
    <property type="project" value="UniProtKB-KW"/>
</dbReference>
<keyword evidence="2" id="KW-0540">Nuclease</keyword>
<dbReference type="RefSeq" id="WP_136496169.1">
    <property type="nucleotide sequence ID" value="NZ_CP046052.1"/>
</dbReference>
<keyword evidence="3" id="KW-1185">Reference proteome</keyword>
<evidence type="ECO:0000259" key="1">
    <source>
        <dbReference type="Pfam" id="PF05685"/>
    </source>
</evidence>
<dbReference type="Proteomes" id="UP000309061">
    <property type="component" value="Chromosome"/>
</dbReference>
<evidence type="ECO:0000313" key="3">
    <source>
        <dbReference type="Proteomes" id="UP000309061"/>
    </source>
</evidence>
<sequence length="139" mass="14719">MSAIPQQRMSAEQFLAWAGGAEGRFELVDGEVLAQAAERAIHAKIKGAAFMTLQNAVKKAGLPCHVLPDGIAVRVGEASVYEPDAQIYCGPELTPDAIAVENPIVVGEGETILTRILREGLVLLEPPGLSFEFAEIHGG</sequence>
<dbReference type="InterPro" id="IPR012296">
    <property type="entry name" value="Nuclease_put_TT1808"/>
</dbReference>